<evidence type="ECO:0000313" key="3">
    <source>
        <dbReference type="Proteomes" id="UP000620156"/>
    </source>
</evidence>
<evidence type="ECO:0000256" key="1">
    <source>
        <dbReference type="SAM" id="MobiDB-lite"/>
    </source>
</evidence>
<name>A0A918B7Q1_9ACTN</name>
<dbReference type="AlphaFoldDB" id="A0A918B7Q1"/>
<keyword evidence="3" id="KW-1185">Reference proteome</keyword>
<proteinExistence type="predicted"/>
<reference evidence="2" key="1">
    <citation type="journal article" date="2014" name="Int. J. Syst. Evol. Microbiol.">
        <title>Complete genome sequence of Corynebacterium casei LMG S-19264T (=DSM 44701T), isolated from a smear-ripened cheese.</title>
        <authorList>
            <consortium name="US DOE Joint Genome Institute (JGI-PGF)"/>
            <person name="Walter F."/>
            <person name="Albersmeier A."/>
            <person name="Kalinowski J."/>
            <person name="Ruckert C."/>
        </authorList>
    </citation>
    <scope>NUCLEOTIDE SEQUENCE</scope>
    <source>
        <strain evidence="2">JCM 3131</strain>
    </source>
</reference>
<protein>
    <submittedName>
        <fullName evidence="2">Uncharacterized protein</fullName>
    </submittedName>
</protein>
<reference evidence="2" key="2">
    <citation type="submission" date="2020-09" db="EMBL/GenBank/DDBJ databases">
        <authorList>
            <person name="Sun Q."/>
            <person name="Ohkuma M."/>
        </authorList>
    </citation>
    <scope>NUCLEOTIDE SEQUENCE</scope>
    <source>
        <strain evidence="2">JCM 3131</strain>
    </source>
</reference>
<comment type="caution">
    <text evidence="2">The sequence shown here is derived from an EMBL/GenBank/DDBJ whole genome shotgun (WGS) entry which is preliminary data.</text>
</comment>
<feature type="region of interest" description="Disordered" evidence="1">
    <location>
        <begin position="1"/>
        <end position="30"/>
    </location>
</feature>
<dbReference type="EMBL" id="BMQK01000001">
    <property type="protein sequence ID" value="GGQ41516.1"/>
    <property type="molecule type" value="Genomic_DNA"/>
</dbReference>
<dbReference type="Proteomes" id="UP000620156">
    <property type="component" value="Unassembled WGS sequence"/>
</dbReference>
<feature type="compositionally biased region" description="Basic and acidic residues" evidence="1">
    <location>
        <begin position="20"/>
        <end position="30"/>
    </location>
</feature>
<evidence type="ECO:0000313" key="2">
    <source>
        <dbReference type="EMBL" id="GGQ41516.1"/>
    </source>
</evidence>
<accession>A0A918B7Q1</accession>
<feature type="region of interest" description="Disordered" evidence="1">
    <location>
        <begin position="70"/>
        <end position="101"/>
    </location>
</feature>
<gene>
    <name evidence="2" type="ORF">GCM10010145_07360</name>
</gene>
<sequence length="101" mass="10472">MMLLRREETVEGPAGSGGIDRSRHGRSDYRSRPAKVAVILCKELAMHHIIGPGGKGANAPRGVCLPNPCGPSLPRVPEAPGAARGHARTVSTGRDGGPPYG</sequence>
<organism evidence="2 3">
    <name type="scientific">Streptomyces ruber</name>
    <dbReference type="NCBI Taxonomy" id="83378"/>
    <lineage>
        <taxon>Bacteria</taxon>
        <taxon>Bacillati</taxon>
        <taxon>Actinomycetota</taxon>
        <taxon>Actinomycetes</taxon>
        <taxon>Kitasatosporales</taxon>
        <taxon>Streptomycetaceae</taxon>
        <taxon>Streptomyces</taxon>
    </lineage>
</organism>